<dbReference type="InterPro" id="IPR000804">
    <property type="entry name" value="Clathrin_sm-chain_CS"/>
</dbReference>
<dbReference type="Pfam" id="PF01217">
    <property type="entry name" value="Clat_adaptor_s"/>
    <property type="match status" value="1"/>
</dbReference>
<protein>
    <recommendedName>
        <fullName evidence="6">AP complex subunit sigma</fullName>
    </recommendedName>
</protein>
<dbReference type="SUPFAM" id="SSF64356">
    <property type="entry name" value="SNARE-like"/>
    <property type="match status" value="1"/>
</dbReference>
<evidence type="ECO:0000256" key="6">
    <source>
        <dbReference type="PIRNR" id="PIRNR015588"/>
    </source>
</evidence>
<keyword evidence="7" id="KW-1133">Transmembrane helix</keyword>
<evidence type="ECO:0000259" key="8">
    <source>
        <dbReference type="Pfam" id="PF01217"/>
    </source>
</evidence>
<feature type="non-terminal residue" evidence="9">
    <location>
        <position position="1"/>
    </location>
</feature>
<evidence type="ECO:0000256" key="1">
    <source>
        <dbReference type="ARBA" id="ARBA00004308"/>
    </source>
</evidence>
<dbReference type="PROSITE" id="PS00989">
    <property type="entry name" value="CLAT_ADAPTOR_S"/>
    <property type="match status" value="1"/>
</dbReference>
<dbReference type="Proteomes" id="UP000823674">
    <property type="component" value="Chromosome A09"/>
</dbReference>
<feature type="domain" description="AP complex mu/sigma subunit" evidence="8">
    <location>
        <begin position="44"/>
        <end position="145"/>
    </location>
</feature>
<keyword evidence="7" id="KW-0812">Transmembrane</keyword>
<dbReference type="InterPro" id="IPR011012">
    <property type="entry name" value="Longin-like_dom_sf"/>
</dbReference>
<name>A0ABQ7LGW9_BRACM</name>
<evidence type="ECO:0000256" key="2">
    <source>
        <dbReference type="ARBA" id="ARBA00006972"/>
    </source>
</evidence>
<sequence>LSRSEDTLSEAEVVLCSRPENVSSFLEMDSLFGPLRQLIVVYNRVKDSRLVYKHYATLYFVLVFDGSENELAMLDLIQAALFLYLFVYHYFLVETLDKCFSNVCELDIVLNYSKMHTVLDEIVFGDQVLETSSTEVIKAVEDISKLEAASNAISLVPKSVSGWRGR</sequence>
<dbReference type="EMBL" id="JADBGQ010000008">
    <property type="protein sequence ID" value="KAG5385794.1"/>
    <property type="molecule type" value="Genomic_DNA"/>
</dbReference>
<comment type="caution">
    <text evidence="9">The sequence shown here is derived from an EMBL/GenBank/DDBJ whole genome shotgun (WGS) entry which is preliminary data.</text>
</comment>
<organism evidence="9 10">
    <name type="scientific">Brassica rapa subsp. trilocularis</name>
    <dbReference type="NCBI Taxonomy" id="1813537"/>
    <lineage>
        <taxon>Eukaryota</taxon>
        <taxon>Viridiplantae</taxon>
        <taxon>Streptophyta</taxon>
        <taxon>Embryophyta</taxon>
        <taxon>Tracheophyta</taxon>
        <taxon>Spermatophyta</taxon>
        <taxon>Magnoliopsida</taxon>
        <taxon>eudicotyledons</taxon>
        <taxon>Gunneridae</taxon>
        <taxon>Pentapetalae</taxon>
        <taxon>rosids</taxon>
        <taxon>malvids</taxon>
        <taxon>Brassicales</taxon>
        <taxon>Brassicaceae</taxon>
        <taxon>Brassiceae</taxon>
        <taxon>Brassica</taxon>
    </lineage>
</organism>
<dbReference type="InterPro" id="IPR016635">
    <property type="entry name" value="AP_complex_ssu"/>
</dbReference>
<keyword evidence="4 6" id="KW-0653">Protein transport</keyword>
<evidence type="ECO:0000256" key="3">
    <source>
        <dbReference type="ARBA" id="ARBA00022448"/>
    </source>
</evidence>
<keyword evidence="10" id="KW-1185">Reference proteome</keyword>
<evidence type="ECO:0000313" key="9">
    <source>
        <dbReference type="EMBL" id="KAG5385794.1"/>
    </source>
</evidence>
<evidence type="ECO:0000256" key="7">
    <source>
        <dbReference type="SAM" id="Phobius"/>
    </source>
</evidence>
<comment type="similarity">
    <text evidence="2 6">Belongs to the adaptor complexes small subunit family.</text>
</comment>
<keyword evidence="3 6" id="KW-0813">Transport</keyword>
<gene>
    <name evidence="9" type="primary">A09p056130.1_BraROA</name>
    <name evidence="9" type="ORF">IGI04_037264</name>
</gene>
<dbReference type="InterPro" id="IPR022775">
    <property type="entry name" value="AP_mu_sigma_su"/>
</dbReference>
<dbReference type="PIRSF" id="PIRSF015588">
    <property type="entry name" value="AP_complex_sigma"/>
    <property type="match status" value="1"/>
</dbReference>
<evidence type="ECO:0000256" key="4">
    <source>
        <dbReference type="ARBA" id="ARBA00022927"/>
    </source>
</evidence>
<dbReference type="Gene3D" id="3.30.450.60">
    <property type="match status" value="1"/>
</dbReference>
<proteinExistence type="inferred from homology"/>
<keyword evidence="5 6" id="KW-0472">Membrane</keyword>
<evidence type="ECO:0000256" key="5">
    <source>
        <dbReference type="ARBA" id="ARBA00023136"/>
    </source>
</evidence>
<accession>A0ABQ7LGW9</accession>
<evidence type="ECO:0000313" key="10">
    <source>
        <dbReference type="Proteomes" id="UP000823674"/>
    </source>
</evidence>
<feature type="transmembrane region" description="Helical" evidence="7">
    <location>
        <begin position="71"/>
        <end position="91"/>
    </location>
</feature>
<comment type="subcellular location">
    <subcellularLocation>
        <location evidence="1">Endomembrane system</location>
    </subcellularLocation>
</comment>
<dbReference type="PANTHER" id="PTHR11753">
    <property type="entry name" value="ADAPTOR COMPLEXES SMALL SUBUNIT FAMILY"/>
    <property type="match status" value="1"/>
</dbReference>
<reference evidence="9 10" key="1">
    <citation type="submission" date="2021-03" db="EMBL/GenBank/DDBJ databases">
        <authorList>
            <person name="King G.J."/>
            <person name="Bancroft I."/>
            <person name="Baten A."/>
            <person name="Bloomfield J."/>
            <person name="Borpatragohain P."/>
            <person name="He Z."/>
            <person name="Irish N."/>
            <person name="Irwin J."/>
            <person name="Liu K."/>
            <person name="Mauleon R.P."/>
            <person name="Moore J."/>
            <person name="Morris R."/>
            <person name="Ostergaard L."/>
            <person name="Wang B."/>
            <person name="Wells R."/>
        </authorList>
    </citation>
    <scope>NUCLEOTIDE SEQUENCE [LARGE SCALE GENOMIC DNA]</scope>
    <source>
        <strain evidence="9">R-o-18</strain>
        <tissue evidence="9">Leaf</tissue>
    </source>
</reference>